<keyword evidence="7" id="KW-0539">Nucleus</keyword>
<evidence type="ECO:0000256" key="5">
    <source>
        <dbReference type="ARBA" id="ARBA00023125"/>
    </source>
</evidence>
<accession>A0A0C3E3D2</accession>
<evidence type="ECO:0000256" key="2">
    <source>
        <dbReference type="ARBA" id="ARBA00022723"/>
    </source>
</evidence>
<dbReference type="PANTHER" id="PTHR47782">
    <property type="entry name" value="ZN(II)2CYS6 TRANSCRIPTION FACTOR (EUROFUNG)-RELATED"/>
    <property type="match status" value="1"/>
</dbReference>
<evidence type="ECO:0000313" key="10">
    <source>
        <dbReference type="Proteomes" id="UP000054321"/>
    </source>
</evidence>
<dbReference type="GO" id="GO:0045944">
    <property type="term" value="P:positive regulation of transcription by RNA polymerase II"/>
    <property type="evidence" value="ECO:0007669"/>
    <property type="project" value="TreeGrafter"/>
</dbReference>
<dbReference type="SMART" id="SM00906">
    <property type="entry name" value="Fungal_trans"/>
    <property type="match status" value="1"/>
</dbReference>
<sequence>MSNILMFNAPLMACLVEDPATKRHQPRNYLDTLEDRVALLEGAQLFSNEDTNQSAIPNHKEDEDGVSDLASKVGVLTLNAAGAEPHYLGSSSAFAFSRIVNSSLRQVVPGNPTAGFGLTEEPSSMLSPCLLPDYDSCLTLSNAYFQNLHPQYPFLHEPTFRCWERGLIGPSEATETPNFDPIPSFFVNMVYAIGSLLLSNSGSLPQQLYISAQLYINHLLSFDNLEAIQAILCCAMYSLRSPTGPSIWKLSGLALRQCTELGYHRNTKRLGPTVTPLEREMQKRTFWCAYGIDCAVAITLGRPLGIPLKEVDTEFPMDIDDSYITAAGICGRPRSSSSEPPTSMSVAIHVFRLRCFWARVHTSLYSDTTHCSPDHARTQELHAELENWLASAPPITPRVGDALSIFGSRDWFDLNYNFSILLLYRGQIIDSKGAADSVFMTCLQSCANICHGYRRQYIGRPVNYTWGAIHFLFMAGLTYLHCLWTSPAIREAVRHDDLSSTCTDCTIVLAVMAEKWKGAAPYRDIFDALASRTMTMMVDKNHDQWMLPTTLALSDGLDPADLIQWMADITDMGMSDGMDRLLTGLIGDSSQ</sequence>
<evidence type="ECO:0000256" key="4">
    <source>
        <dbReference type="ARBA" id="ARBA00023015"/>
    </source>
</evidence>
<dbReference type="CDD" id="cd12148">
    <property type="entry name" value="fungal_TF_MHR"/>
    <property type="match status" value="1"/>
</dbReference>
<evidence type="ECO:0000256" key="7">
    <source>
        <dbReference type="ARBA" id="ARBA00023242"/>
    </source>
</evidence>
<dbReference type="GO" id="GO:0006351">
    <property type="term" value="P:DNA-templated transcription"/>
    <property type="evidence" value="ECO:0007669"/>
    <property type="project" value="InterPro"/>
</dbReference>
<keyword evidence="10" id="KW-1185">Reference proteome</keyword>
<dbReference type="Proteomes" id="UP000054321">
    <property type="component" value="Unassembled WGS sequence"/>
</dbReference>
<comment type="subcellular location">
    <subcellularLocation>
        <location evidence="1">Nucleus</location>
    </subcellularLocation>
</comment>
<evidence type="ECO:0000313" key="9">
    <source>
        <dbReference type="EMBL" id="KIN08863.1"/>
    </source>
</evidence>
<reference evidence="10" key="2">
    <citation type="submission" date="2015-01" db="EMBL/GenBank/DDBJ databases">
        <title>Evolutionary Origins and Diversification of the Mycorrhizal Mutualists.</title>
        <authorList>
            <consortium name="DOE Joint Genome Institute"/>
            <consortium name="Mycorrhizal Genomics Consortium"/>
            <person name="Kohler A."/>
            <person name="Kuo A."/>
            <person name="Nagy L.G."/>
            <person name="Floudas D."/>
            <person name="Copeland A."/>
            <person name="Barry K.W."/>
            <person name="Cichocki N."/>
            <person name="Veneault-Fourrey C."/>
            <person name="LaButti K."/>
            <person name="Lindquist E.A."/>
            <person name="Lipzen A."/>
            <person name="Lundell T."/>
            <person name="Morin E."/>
            <person name="Murat C."/>
            <person name="Riley R."/>
            <person name="Ohm R."/>
            <person name="Sun H."/>
            <person name="Tunlid A."/>
            <person name="Henrissat B."/>
            <person name="Grigoriev I.V."/>
            <person name="Hibbett D.S."/>
            <person name="Martin F."/>
        </authorList>
    </citation>
    <scope>NUCLEOTIDE SEQUENCE [LARGE SCALE GENOMIC DNA]</scope>
    <source>
        <strain evidence="10">Zn</strain>
    </source>
</reference>
<proteinExistence type="predicted"/>
<dbReference type="InterPro" id="IPR007219">
    <property type="entry name" value="XnlR_reg_dom"/>
</dbReference>
<evidence type="ECO:0000256" key="1">
    <source>
        <dbReference type="ARBA" id="ARBA00004123"/>
    </source>
</evidence>
<feature type="domain" description="Xylanolytic transcriptional activator regulatory" evidence="8">
    <location>
        <begin position="247"/>
        <end position="322"/>
    </location>
</feature>
<keyword evidence="3" id="KW-0862">Zinc</keyword>
<organism evidence="9 10">
    <name type="scientific">Oidiodendron maius (strain Zn)</name>
    <dbReference type="NCBI Taxonomy" id="913774"/>
    <lineage>
        <taxon>Eukaryota</taxon>
        <taxon>Fungi</taxon>
        <taxon>Dikarya</taxon>
        <taxon>Ascomycota</taxon>
        <taxon>Pezizomycotina</taxon>
        <taxon>Leotiomycetes</taxon>
        <taxon>Leotiomycetes incertae sedis</taxon>
        <taxon>Myxotrichaceae</taxon>
        <taxon>Oidiodendron</taxon>
    </lineage>
</organism>
<dbReference type="GO" id="GO:0043565">
    <property type="term" value="F:sequence-specific DNA binding"/>
    <property type="evidence" value="ECO:0007669"/>
    <property type="project" value="TreeGrafter"/>
</dbReference>
<evidence type="ECO:0000256" key="3">
    <source>
        <dbReference type="ARBA" id="ARBA00022833"/>
    </source>
</evidence>
<dbReference type="Pfam" id="PF04082">
    <property type="entry name" value="Fungal_trans"/>
    <property type="match status" value="1"/>
</dbReference>
<keyword evidence="2" id="KW-0479">Metal-binding</keyword>
<dbReference type="InterPro" id="IPR052202">
    <property type="entry name" value="Yeast_MetPath_Reg"/>
</dbReference>
<keyword evidence="4" id="KW-0805">Transcription regulation</keyword>
<keyword evidence="6" id="KW-0804">Transcription</keyword>
<protein>
    <recommendedName>
        <fullName evidence="8">Xylanolytic transcriptional activator regulatory domain-containing protein</fullName>
    </recommendedName>
</protein>
<dbReference type="PANTHER" id="PTHR47782:SF12">
    <property type="entry name" value="ZN(II)2CYS6 TRANSCRIPTION FACTOR (EUROFUNG)"/>
    <property type="match status" value="1"/>
</dbReference>
<dbReference type="GO" id="GO:0005634">
    <property type="term" value="C:nucleus"/>
    <property type="evidence" value="ECO:0007669"/>
    <property type="project" value="UniProtKB-SubCell"/>
</dbReference>
<dbReference type="InParanoid" id="A0A0C3E3D2"/>
<dbReference type="OrthoDB" id="2399539at2759"/>
<name>A0A0C3E3D2_OIDMZ</name>
<keyword evidence="5" id="KW-0238">DNA-binding</keyword>
<dbReference type="EMBL" id="KN832870">
    <property type="protein sequence ID" value="KIN08863.1"/>
    <property type="molecule type" value="Genomic_DNA"/>
</dbReference>
<dbReference type="AlphaFoldDB" id="A0A0C3E3D2"/>
<evidence type="ECO:0000256" key="6">
    <source>
        <dbReference type="ARBA" id="ARBA00023163"/>
    </source>
</evidence>
<dbReference type="GO" id="GO:0000981">
    <property type="term" value="F:DNA-binding transcription factor activity, RNA polymerase II-specific"/>
    <property type="evidence" value="ECO:0007669"/>
    <property type="project" value="TreeGrafter"/>
</dbReference>
<evidence type="ECO:0000259" key="8">
    <source>
        <dbReference type="SMART" id="SM00906"/>
    </source>
</evidence>
<reference evidence="9 10" key="1">
    <citation type="submission" date="2014-04" db="EMBL/GenBank/DDBJ databases">
        <authorList>
            <consortium name="DOE Joint Genome Institute"/>
            <person name="Kuo A."/>
            <person name="Martino E."/>
            <person name="Perotto S."/>
            <person name="Kohler A."/>
            <person name="Nagy L.G."/>
            <person name="Floudas D."/>
            <person name="Copeland A."/>
            <person name="Barry K.W."/>
            <person name="Cichocki N."/>
            <person name="Veneault-Fourrey C."/>
            <person name="LaButti K."/>
            <person name="Lindquist E.A."/>
            <person name="Lipzen A."/>
            <person name="Lundell T."/>
            <person name="Morin E."/>
            <person name="Murat C."/>
            <person name="Sun H."/>
            <person name="Tunlid A."/>
            <person name="Henrissat B."/>
            <person name="Grigoriev I.V."/>
            <person name="Hibbett D.S."/>
            <person name="Martin F."/>
            <person name="Nordberg H.P."/>
            <person name="Cantor M.N."/>
            <person name="Hua S.X."/>
        </authorList>
    </citation>
    <scope>NUCLEOTIDE SEQUENCE [LARGE SCALE GENOMIC DNA]</scope>
    <source>
        <strain evidence="9 10">Zn</strain>
    </source>
</reference>
<dbReference type="HOGENOM" id="CLU_012331_1_0_1"/>
<dbReference type="GO" id="GO:0008270">
    <property type="term" value="F:zinc ion binding"/>
    <property type="evidence" value="ECO:0007669"/>
    <property type="project" value="InterPro"/>
</dbReference>
<gene>
    <name evidence="9" type="ORF">OIDMADRAFT_100432</name>
</gene>